<comment type="catalytic activity">
    <reaction evidence="6 7">
        <text>adenosine(34) in tRNA + H2O + H(+) = inosine(34) in tRNA + NH4(+)</text>
        <dbReference type="Rhea" id="RHEA:43168"/>
        <dbReference type="Rhea" id="RHEA-COMP:10373"/>
        <dbReference type="Rhea" id="RHEA-COMP:10374"/>
        <dbReference type="ChEBI" id="CHEBI:15377"/>
        <dbReference type="ChEBI" id="CHEBI:15378"/>
        <dbReference type="ChEBI" id="CHEBI:28938"/>
        <dbReference type="ChEBI" id="CHEBI:74411"/>
        <dbReference type="ChEBI" id="CHEBI:82852"/>
        <dbReference type="EC" id="3.5.4.33"/>
    </reaction>
</comment>
<evidence type="ECO:0000313" key="10">
    <source>
        <dbReference type="Proteomes" id="UP000823634"/>
    </source>
</evidence>
<gene>
    <name evidence="7" type="primary">tadA</name>
    <name evidence="9" type="ORF">IAC61_01370</name>
</gene>
<comment type="subunit">
    <text evidence="7">Homodimer.</text>
</comment>
<keyword evidence="4 7" id="KW-0378">Hydrolase</keyword>
<keyword evidence="5 7" id="KW-0862">Zinc</keyword>
<dbReference type="Pfam" id="PF14437">
    <property type="entry name" value="MafB19-deam"/>
    <property type="match status" value="1"/>
</dbReference>
<keyword evidence="3 7" id="KW-0479">Metal-binding</keyword>
<name>A0A9D9DEA2_9FIRM</name>
<comment type="function">
    <text evidence="7">Catalyzes the deamination of adenosine to inosine at the wobble position 34 of tRNA(Arg2).</text>
</comment>
<sequence>MDDFMAEALLEARKAYSEGEVPVGAVVVKGGKIIGRGHNRREAKLDISSHAEIEALKQASAFLGTWRMDGCSLYVTLEPCLMCAGAIKQSRLSSLHIGALDPLYGAESRYGLFSSIDAYGGILAYVREHEEEAKAILGDFFASKREGKNE</sequence>
<dbReference type="GO" id="GO:0002100">
    <property type="term" value="P:tRNA wobble adenosine to inosine editing"/>
    <property type="evidence" value="ECO:0007669"/>
    <property type="project" value="UniProtKB-UniRule"/>
</dbReference>
<evidence type="ECO:0000256" key="4">
    <source>
        <dbReference type="ARBA" id="ARBA00022801"/>
    </source>
</evidence>
<protein>
    <recommendedName>
        <fullName evidence="7">tRNA-specific adenosine deaminase</fullName>
        <ecNumber evidence="7">3.5.4.33</ecNumber>
    </recommendedName>
</protein>
<reference evidence="9" key="2">
    <citation type="journal article" date="2021" name="PeerJ">
        <title>Extensive microbial diversity within the chicken gut microbiome revealed by metagenomics and culture.</title>
        <authorList>
            <person name="Gilroy R."/>
            <person name="Ravi A."/>
            <person name="Getino M."/>
            <person name="Pursley I."/>
            <person name="Horton D.L."/>
            <person name="Alikhan N.F."/>
            <person name="Baker D."/>
            <person name="Gharbi K."/>
            <person name="Hall N."/>
            <person name="Watson M."/>
            <person name="Adriaenssens E.M."/>
            <person name="Foster-Nyarko E."/>
            <person name="Jarju S."/>
            <person name="Secka A."/>
            <person name="Antonio M."/>
            <person name="Oren A."/>
            <person name="Chaudhuri R.R."/>
            <person name="La Ragione R."/>
            <person name="Hildebrand F."/>
            <person name="Pallen M.J."/>
        </authorList>
    </citation>
    <scope>NUCLEOTIDE SEQUENCE</scope>
    <source>
        <strain evidence="9">17113</strain>
    </source>
</reference>
<evidence type="ECO:0000313" key="9">
    <source>
        <dbReference type="EMBL" id="MBO8425957.1"/>
    </source>
</evidence>
<reference evidence="9" key="1">
    <citation type="submission" date="2020-10" db="EMBL/GenBank/DDBJ databases">
        <authorList>
            <person name="Gilroy R."/>
        </authorList>
    </citation>
    <scope>NUCLEOTIDE SEQUENCE</scope>
    <source>
        <strain evidence="9">17113</strain>
    </source>
</reference>
<feature type="domain" description="CMP/dCMP-type deaminase" evidence="8">
    <location>
        <begin position="1"/>
        <end position="117"/>
    </location>
</feature>
<dbReference type="SUPFAM" id="SSF53927">
    <property type="entry name" value="Cytidine deaminase-like"/>
    <property type="match status" value="1"/>
</dbReference>
<comment type="cofactor">
    <cofactor evidence="7">
        <name>Zn(2+)</name>
        <dbReference type="ChEBI" id="CHEBI:29105"/>
    </cofactor>
    <text evidence="7">Binds 1 zinc ion per subunit.</text>
</comment>
<evidence type="ECO:0000256" key="1">
    <source>
        <dbReference type="ARBA" id="ARBA00010669"/>
    </source>
</evidence>
<evidence type="ECO:0000259" key="8">
    <source>
        <dbReference type="PROSITE" id="PS51747"/>
    </source>
</evidence>
<dbReference type="Gene3D" id="3.40.140.10">
    <property type="entry name" value="Cytidine Deaminase, domain 2"/>
    <property type="match status" value="1"/>
</dbReference>
<dbReference type="HAMAP" id="MF_00972">
    <property type="entry name" value="tRNA_aden_deaminase"/>
    <property type="match status" value="1"/>
</dbReference>
<evidence type="ECO:0000256" key="7">
    <source>
        <dbReference type="HAMAP-Rule" id="MF_00972"/>
    </source>
</evidence>
<dbReference type="InterPro" id="IPR002125">
    <property type="entry name" value="CMP_dCMP_dom"/>
</dbReference>
<keyword evidence="2 7" id="KW-0819">tRNA processing</keyword>
<dbReference type="PANTHER" id="PTHR11079">
    <property type="entry name" value="CYTOSINE DEAMINASE FAMILY MEMBER"/>
    <property type="match status" value="1"/>
</dbReference>
<dbReference type="PANTHER" id="PTHR11079:SF179">
    <property type="entry name" value="TRNA(ADENINE(34)) DEAMINASE, CHLOROPLASTIC"/>
    <property type="match status" value="1"/>
</dbReference>
<organism evidence="9 10">
    <name type="scientific">Candidatus Alloenteromonas pullistercoris</name>
    <dbReference type="NCBI Taxonomy" id="2840785"/>
    <lineage>
        <taxon>Bacteria</taxon>
        <taxon>Bacillati</taxon>
        <taxon>Bacillota</taxon>
        <taxon>Bacillota incertae sedis</taxon>
        <taxon>Candidatus Alloenteromonas</taxon>
    </lineage>
</organism>
<dbReference type="InterPro" id="IPR058535">
    <property type="entry name" value="MafB19-deam"/>
</dbReference>
<accession>A0A9D9DEA2</accession>
<dbReference type="GO" id="GO:0052717">
    <property type="term" value="F:tRNA-specific adenosine-34 deaminase activity"/>
    <property type="evidence" value="ECO:0007669"/>
    <property type="project" value="UniProtKB-UniRule"/>
</dbReference>
<comment type="similarity">
    <text evidence="1">Belongs to the cytidine and deoxycytidylate deaminase family. ADAT2 subfamily.</text>
</comment>
<dbReference type="InterPro" id="IPR028883">
    <property type="entry name" value="tRNA_aden_deaminase"/>
</dbReference>
<dbReference type="GO" id="GO:0008270">
    <property type="term" value="F:zinc ion binding"/>
    <property type="evidence" value="ECO:0007669"/>
    <property type="project" value="UniProtKB-UniRule"/>
</dbReference>
<dbReference type="AlphaFoldDB" id="A0A9D9DEA2"/>
<comment type="caution">
    <text evidence="9">The sequence shown here is derived from an EMBL/GenBank/DDBJ whole genome shotgun (WGS) entry which is preliminary data.</text>
</comment>
<dbReference type="InterPro" id="IPR016193">
    <property type="entry name" value="Cytidine_deaminase-like"/>
</dbReference>
<evidence type="ECO:0000256" key="2">
    <source>
        <dbReference type="ARBA" id="ARBA00022694"/>
    </source>
</evidence>
<dbReference type="CDD" id="cd01285">
    <property type="entry name" value="nucleoside_deaminase"/>
    <property type="match status" value="1"/>
</dbReference>
<dbReference type="EC" id="3.5.4.33" evidence="7"/>
<dbReference type="PROSITE" id="PS51747">
    <property type="entry name" value="CYT_DCMP_DEAMINASES_2"/>
    <property type="match status" value="1"/>
</dbReference>
<dbReference type="PROSITE" id="PS00903">
    <property type="entry name" value="CYT_DCMP_DEAMINASES_1"/>
    <property type="match status" value="1"/>
</dbReference>
<evidence type="ECO:0000256" key="3">
    <source>
        <dbReference type="ARBA" id="ARBA00022723"/>
    </source>
</evidence>
<evidence type="ECO:0000256" key="6">
    <source>
        <dbReference type="ARBA" id="ARBA00048045"/>
    </source>
</evidence>
<proteinExistence type="inferred from homology"/>
<dbReference type="EMBL" id="JADINA010000011">
    <property type="protein sequence ID" value="MBO8425957.1"/>
    <property type="molecule type" value="Genomic_DNA"/>
</dbReference>
<feature type="binding site" evidence="7">
    <location>
        <position position="83"/>
    </location>
    <ligand>
        <name>Zn(2+)</name>
        <dbReference type="ChEBI" id="CHEBI:29105"/>
        <note>catalytic</note>
    </ligand>
</feature>
<dbReference type="Proteomes" id="UP000823634">
    <property type="component" value="Unassembled WGS sequence"/>
</dbReference>
<feature type="active site" description="Proton donor" evidence="7">
    <location>
        <position position="52"/>
    </location>
</feature>
<evidence type="ECO:0000256" key="5">
    <source>
        <dbReference type="ARBA" id="ARBA00022833"/>
    </source>
</evidence>
<feature type="binding site" evidence="7">
    <location>
        <position position="80"/>
    </location>
    <ligand>
        <name>Zn(2+)</name>
        <dbReference type="ChEBI" id="CHEBI:29105"/>
        <note>catalytic</note>
    </ligand>
</feature>
<dbReference type="InterPro" id="IPR016192">
    <property type="entry name" value="APOBEC/CMP_deaminase_Zn-bd"/>
</dbReference>
<feature type="binding site" evidence="7">
    <location>
        <position position="50"/>
    </location>
    <ligand>
        <name>Zn(2+)</name>
        <dbReference type="ChEBI" id="CHEBI:29105"/>
        <note>catalytic</note>
    </ligand>
</feature>